<organism evidence="1 2">
    <name type="scientific">Rhododendron griersonianum</name>
    <dbReference type="NCBI Taxonomy" id="479676"/>
    <lineage>
        <taxon>Eukaryota</taxon>
        <taxon>Viridiplantae</taxon>
        <taxon>Streptophyta</taxon>
        <taxon>Embryophyta</taxon>
        <taxon>Tracheophyta</taxon>
        <taxon>Spermatophyta</taxon>
        <taxon>Magnoliopsida</taxon>
        <taxon>eudicotyledons</taxon>
        <taxon>Gunneridae</taxon>
        <taxon>Pentapetalae</taxon>
        <taxon>asterids</taxon>
        <taxon>Ericales</taxon>
        <taxon>Ericaceae</taxon>
        <taxon>Ericoideae</taxon>
        <taxon>Rhodoreae</taxon>
        <taxon>Rhododendron</taxon>
    </lineage>
</organism>
<gene>
    <name evidence="1" type="ORF">RHGRI_012829</name>
</gene>
<protein>
    <submittedName>
        <fullName evidence="1">Uncharacterized protein</fullName>
    </submittedName>
</protein>
<dbReference type="Proteomes" id="UP000823749">
    <property type="component" value="Chromosome 4"/>
</dbReference>
<keyword evidence="2" id="KW-1185">Reference proteome</keyword>
<comment type="caution">
    <text evidence="1">The sequence shown here is derived from an EMBL/GenBank/DDBJ whole genome shotgun (WGS) entry which is preliminary data.</text>
</comment>
<evidence type="ECO:0000313" key="2">
    <source>
        <dbReference type="Proteomes" id="UP000823749"/>
    </source>
</evidence>
<dbReference type="EMBL" id="JACTNZ010000004">
    <property type="protein sequence ID" value="KAG5555420.1"/>
    <property type="molecule type" value="Genomic_DNA"/>
</dbReference>
<name>A0AAV6KSF4_9ERIC</name>
<evidence type="ECO:0000313" key="1">
    <source>
        <dbReference type="EMBL" id="KAG5555420.1"/>
    </source>
</evidence>
<accession>A0AAV6KSF4</accession>
<proteinExistence type="predicted"/>
<sequence length="187" mass="21218">MIEPLMMMKIEQRGSAITRTEQQEGFRPRLKDFRASNKGFDLRFRVLELQTGLSSYVSGYSDLEMEFRAWVQGGGSVITGSPSVVVAMGFEVDIMKGGSAMDNGWQGSWRRPMIVDCSSMVVVFLDLAEKDMRQINALFRELEVVKSKIRASQSKEEAESLKFSEKHLINKQYNNIHNCIPSDAYCD</sequence>
<dbReference type="AlphaFoldDB" id="A0AAV6KSF4"/>
<reference evidence="1" key="1">
    <citation type="submission" date="2020-08" db="EMBL/GenBank/DDBJ databases">
        <title>Plant Genome Project.</title>
        <authorList>
            <person name="Zhang R.-G."/>
        </authorList>
    </citation>
    <scope>NUCLEOTIDE SEQUENCE</scope>
    <source>
        <strain evidence="1">WSP0</strain>
        <tissue evidence="1">Leaf</tissue>
    </source>
</reference>